<feature type="non-terminal residue" evidence="2">
    <location>
        <position position="1"/>
    </location>
</feature>
<keyword evidence="3" id="KW-1185">Reference proteome</keyword>
<organism evidence="2 3">
    <name type="scientific">Saguinus oedipus</name>
    <name type="common">Cotton-top tamarin</name>
    <name type="synonym">Oedipomidas oedipus</name>
    <dbReference type="NCBI Taxonomy" id="9490"/>
    <lineage>
        <taxon>Eukaryota</taxon>
        <taxon>Metazoa</taxon>
        <taxon>Chordata</taxon>
        <taxon>Craniata</taxon>
        <taxon>Vertebrata</taxon>
        <taxon>Euteleostomi</taxon>
        <taxon>Mammalia</taxon>
        <taxon>Eutheria</taxon>
        <taxon>Euarchontoglires</taxon>
        <taxon>Primates</taxon>
        <taxon>Haplorrhini</taxon>
        <taxon>Platyrrhini</taxon>
        <taxon>Cebidae</taxon>
        <taxon>Callitrichinae</taxon>
        <taxon>Saguinus</taxon>
    </lineage>
</organism>
<evidence type="ECO:0000256" key="1">
    <source>
        <dbReference type="SAM" id="MobiDB-lite"/>
    </source>
</evidence>
<name>A0ABQ9UDE8_SAGOE</name>
<dbReference type="EMBL" id="JASSZA010000013">
    <property type="protein sequence ID" value="KAK2095011.1"/>
    <property type="molecule type" value="Genomic_DNA"/>
</dbReference>
<protein>
    <submittedName>
        <fullName evidence="2">Uncharacterized protein</fullName>
    </submittedName>
</protein>
<reference evidence="2 3" key="1">
    <citation type="submission" date="2023-05" db="EMBL/GenBank/DDBJ databases">
        <title>B98-5 Cell Line De Novo Hybrid Assembly: An Optical Mapping Approach.</title>
        <authorList>
            <person name="Kananen K."/>
            <person name="Auerbach J.A."/>
            <person name="Kautto E."/>
            <person name="Blachly J.S."/>
        </authorList>
    </citation>
    <scope>NUCLEOTIDE SEQUENCE [LARGE SCALE GENOMIC DNA]</scope>
    <source>
        <strain evidence="2">B95-8</strain>
        <tissue evidence="2">Cell line</tissue>
    </source>
</reference>
<comment type="caution">
    <text evidence="2">The sequence shown here is derived from an EMBL/GenBank/DDBJ whole genome shotgun (WGS) entry which is preliminary data.</text>
</comment>
<feature type="region of interest" description="Disordered" evidence="1">
    <location>
        <begin position="21"/>
        <end position="47"/>
    </location>
</feature>
<dbReference type="Proteomes" id="UP001266305">
    <property type="component" value="Unassembled WGS sequence"/>
</dbReference>
<proteinExistence type="predicted"/>
<sequence length="62" mass="7239">TPAQVLPLVILVGRFALHSCTPRGDRSERRLKKPWSTDSRSERETCNEKGELGNRYVKWRWA</sequence>
<evidence type="ECO:0000313" key="2">
    <source>
        <dbReference type="EMBL" id="KAK2095011.1"/>
    </source>
</evidence>
<accession>A0ABQ9UDE8</accession>
<gene>
    <name evidence="2" type="ORF">P7K49_026427</name>
</gene>
<evidence type="ECO:0000313" key="3">
    <source>
        <dbReference type="Proteomes" id="UP001266305"/>
    </source>
</evidence>